<evidence type="ECO:0000313" key="8">
    <source>
        <dbReference type="EMBL" id="TIH40710.1"/>
    </source>
</evidence>
<dbReference type="Gene3D" id="1.10.10.10">
    <property type="entry name" value="Winged helix-like DNA-binding domain superfamily/Winged helix DNA-binding domain"/>
    <property type="match status" value="1"/>
</dbReference>
<evidence type="ECO:0000256" key="3">
    <source>
        <dbReference type="ARBA" id="ARBA00023082"/>
    </source>
</evidence>
<dbReference type="AlphaFoldDB" id="A0A4T2C921"/>
<dbReference type="GO" id="GO:0006352">
    <property type="term" value="P:DNA-templated transcription initiation"/>
    <property type="evidence" value="ECO:0007669"/>
    <property type="project" value="InterPro"/>
</dbReference>
<keyword evidence="2" id="KW-0805">Transcription regulation</keyword>
<dbReference type="SUPFAM" id="SSF88946">
    <property type="entry name" value="Sigma2 domain of RNA polymerase sigma factors"/>
    <property type="match status" value="1"/>
</dbReference>
<dbReference type="InterPro" id="IPR007627">
    <property type="entry name" value="RNA_pol_sigma70_r2"/>
</dbReference>
<dbReference type="RefSeq" id="WP_136640481.1">
    <property type="nucleotide sequence ID" value="NZ_QYRT01000002.1"/>
</dbReference>
<dbReference type="Proteomes" id="UP000306192">
    <property type="component" value="Unassembled WGS sequence"/>
</dbReference>
<keyword evidence="3" id="KW-0731">Sigma factor</keyword>
<dbReference type="OrthoDB" id="4184921at2"/>
<dbReference type="PANTHER" id="PTHR43133">
    <property type="entry name" value="RNA POLYMERASE ECF-TYPE SIGMA FACTO"/>
    <property type="match status" value="1"/>
</dbReference>
<comment type="caution">
    <text evidence="8">The sequence shown here is derived from an EMBL/GenBank/DDBJ whole genome shotgun (WGS) entry which is preliminary data.</text>
</comment>
<dbReference type="Gene3D" id="1.10.1740.10">
    <property type="match status" value="1"/>
</dbReference>
<evidence type="ECO:0000256" key="1">
    <source>
        <dbReference type="ARBA" id="ARBA00010641"/>
    </source>
</evidence>
<feature type="region of interest" description="Disordered" evidence="5">
    <location>
        <begin position="1"/>
        <end position="20"/>
    </location>
</feature>
<feature type="compositionally biased region" description="Polar residues" evidence="5">
    <location>
        <begin position="8"/>
        <end position="19"/>
    </location>
</feature>
<dbReference type="GO" id="GO:0003677">
    <property type="term" value="F:DNA binding"/>
    <property type="evidence" value="ECO:0007669"/>
    <property type="project" value="InterPro"/>
</dbReference>
<keyword evidence="4" id="KW-0804">Transcription</keyword>
<dbReference type="InterPro" id="IPR039425">
    <property type="entry name" value="RNA_pol_sigma-70-like"/>
</dbReference>
<comment type="similarity">
    <text evidence="1">Belongs to the sigma-70 factor family. ECF subfamily.</text>
</comment>
<dbReference type="Pfam" id="PF04542">
    <property type="entry name" value="Sigma70_r2"/>
    <property type="match status" value="1"/>
</dbReference>
<feature type="domain" description="RNA polymerase sigma-70 region 2" evidence="6">
    <location>
        <begin position="29"/>
        <end position="92"/>
    </location>
</feature>
<protein>
    <submittedName>
        <fullName evidence="8">Sigma-70 family RNA polymerase sigma factor</fullName>
    </submittedName>
</protein>
<dbReference type="InterPro" id="IPR013324">
    <property type="entry name" value="RNA_pol_sigma_r3/r4-like"/>
</dbReference>
<feature type="region of interest" description="Disordered" evidence="5">
    <location>
        <begin position="176"/>
        <end position="210"/>
    </location>
</feature>
<dbReference type="InterPro" id="IPR036388">
    <property type="entry name" value="WH-like_DNA-bd_sf"/>
</dbReference>
<evidence type="ECO:0000313" key="9">
    <source>
        <dbReference type="Proteomes" id="UP000306192"/>
    </source>
</evidence>
<dbReference type="GO" id="GO:0016987">
    <property type="term" value="F:sigma factor activity"/>
    <property type="evidence" value="ECO:0007669"/>
    <property type="project" value="UniProtKB-KW"/>
</dbReference>
<name>A0A4T2C921_9MICO</name>
<organism evidence="8 9">
    <name type="scientific">Subtercola vilae</name>
    <dbReference type="NCBI Taxonomy" id="2056433"/>
    <lineage>
        <taxon>Bacteria</taxon>
        <taxon>Bacillati</taxon>
        <taxon>Actinomycetota</taxon>
        <taxon>Actinomycetes</taxon>
        <taxon>Micrococcales</taxon>
        <taxon>Microbacteriaceae</taxon>
        <taxon>Subtercola</taxon>
    </lineage>
</organism>
<keyword evidence="9" id="KW-1185">Reference proteome</keyword>
<dbReference type="EMBL" id="QYRT01000002">
    <property type="protein sequence ID" value="TIH40710.1"/>
    <property type="molecule type" value="Genomic_DNA"/>
</dbReference>
<sequence>MSPPVHPPTNTQTGSSPNPSVEARFEQIYLEHYRAVLRFVRRRAHPLNVDDIVSETFTAAWVRRASVPSTPLPWLYTTARNVMLNSARGTGRQRALAVRMASFAAAPLDEVDHLERRLDVRAAFSTLRVADQEVLALDVWEDLDTRSAAAVLGCSRASYARRLTRARRRLAVLLEPPRGNPAPLLAPAPPTPPVRPPNSTLQLSRQDPLS</sequence>
<evidence type="ECO:0000259" key="6">
    <source>
        <dbReference type="Pfam" id="PF04542"/>
    </source>
</evidence>
<feature type="compositionally biased region" description="Pro residues" evidence="5">
    <location>
        <begin position="178"/>
        <end position="196"/>
    </location>
</feature>
<dbReference type="NCBIfam" id="TIGR02937">
    <property type="entry name" value="sigma70-ECF"/>
    <property type="match status" value="1"/>
</dbReference>
<evidence type="ECO:0000256" key="2">
    <source>
        <dbReference type="ARBA" id="ARBA00023015"/>
    </source>
</evidence>
<evidence type="ECO:0000256" key="5">
    <source>
        <dbReference type="SAM" id="MobiDB-lite"/>
    </source>
</evidence>
<accession>A0A4T2C921</accession>
<gene>
    <name evidence="8" type="ORF">D4765_01650</name>
</gene>
<feature type="compositionally biased region" description="Polar residues" evidence="5">
    <location>
        <begin position="199"/>
        <end position="210"/>
    </location>
</feature>
<dbReference type="InterPro" id="IPR014284">
    <property type="entry name" value="RNA_pol_sigma-70_dom"/>
</dbReference>
<dbReference type="InterPro" id="IPR013325">
    <property type="entry name" value="RNA_pol_sigma_r2"/>
</dbReference>
<dbReference type="InterPro" id="IPR013249">
    <property type="entry name" value="RNA_pol_sigma70_r4_t2"/>
</dbReference>
<proteinExistence type="inferred from homology"/>
<feature type="domain" description="RNA polymerase sigma factor 70 region 4 type 2" evidence="7">
    <location>
        <begin position="118"/>
        <end position="170"/>
    </location>
</feature>
<dbReference type="PANTHER" id="PTHR43133:SF25">
    <property type="entry name" value="RNA POLYMERASE SIGMA FACTOR RFAY-RELATED"/>
    <property type="match status" value="1"/>
</dbReference>
<evidence type="ECO:0000259" key="7">
    <source>
        <dbReference type="Pfam" id="PF08281"/>
    </source>
</evidence>
<evidence type="ECO:0000256" key="4">
    <source>
        <dbReference type="ARBA" id="ARBA00023163"/>
    </source>
</evidence>
<dbReference type="SUPFAM" id="SSF88659">
    <property type="entry name" value="Sigma3 and sigma4 domains of RNA polymerase sigma factors"/>
    <property type="match status" value="1"/>
</dbReference>
<dbReference type="Pfam" id="PF08281">
    <property type="entry name" value="Sigma70_r4_2"/>
    <property type="match status" value="1"/>
</dbReference>
<reference evidence="8 9" key="1">
    <citation type="journal article" date="2019" name="Microorganisms">
        <title>Systematic Affiliation and Genome Analysis of Subtercola vilae DB165(T) with Particular Emphasis on Cold Adaptation of an Isolate from a High-Altitude Cold Volcano Lake.</title>
        <authorList>
            <person name="Villalobos A.S."/>
            <person name="Wiese J."/>
            <person name="Imhoff J.F."/>
            <person name="Dorador C."/>
            <person name="Keller A."/>
            <person name="Hentschel U."/>
        </authorList>
    </citation>
    <scope>NUCLEOTIDE SEQUENCE [LARGE SCALE GENOMIC DNA]</scope>
    <source>
        <strain evidence="8 9">DB165</strain>
    </source>
</reference>